<dbReference type="Proteomes" id="UP000734854">
    <property type="component" value="Unassembled WGS sequence"/>
</dbReference>
<dbReference type="GO" id="GO:0000209">
    <property type="term" value="P:protein polyubiquitination"/>
    <property type="evidence" value="ECO:0007669"/>
    <property type="project" value="UniProtKB-ARBA"/>
</dbReference>
<dbReference type="PANTHER" id="PTHR15710">
    <property type="entry name" value="E3 UBIQUITIN-PROTEIN LIGASE PRAJA"/>
    <property type="match status" value="1"/>
</dbReference>
<gene>
    <name evidence="12" type="ORF">ZIOFF_029382</name>
</gene>
<feature type="compositionally biased region" description="Acidic residues" evidence="10">
    <location>
        <begin position="144"/>
        <end position="154"/>
    </location>
</feature>
<evidence type="ECO:0000256" key="7">
    <source>
        <dbReference type="ARBA" id="ARBA00022786"/>
    </source>
</evidence>
<keyword evidence="4" id="KW-0808">Transferase</keyword>
<keyword evidence="6 9" id="KW-0863">Zinc-finger</keyword>
<dbReference type="Pfam" id="PF13639">
    <property type="entry name" value="zf-RING_2"/>
    <property type="match status" value="1"/>
</dbReference>
<dbReference type="EMBL" id="JACMSC010000008">
    <property type="protein sequence ID" value="KAG6511322.1"/>
    <property type="molecule type" value="Genomic_DNA"/>
</dbReference>
<dbReference type="EC" id="2.3.2.27" evidence="3"/>
<evidence type="ECO:0000313" key="12">
    <source>
        <dbReference type="EMBL" id="KAG6511322.1"/>
    </source>
</evidence>
<evidence type="ECO:0000256" key="6">
    <source>
        <dbReference type="ARBA" id="ARBA00022771"/>
    </source>
</evidence>
<keyword evidence="8" id="KW-0862">Zinc</keyword>
<dbReference type="InterPro" id="IPR013083">
    <property type="entry name" value="Znf_RING/FYVE/PHD"/>
</dbReference>
<comment type="pathway">
    <text evidence="2">Protein modification; protein ubiquitination.</text>
</comment>
<evidence type="ECO:0000256" key="8">
    <source>
        <dbReference type="ARBA" id="ARBA00022833"/>
    </source>
</evidence>
<organism evidence="12 13">
    <name type="scientific">Zingiber officinale</name>
    <name type="common">Ginger</name>
    <name type="synonym">Amomum zingiber</name>
    <dbReference type="NCBI Taxonomy" id="94328"/>
    <lineage>
        <taxon>Eukaryota</taxon>
        <taxon>Viridiplantae</taxon>
        <taxon>Streptophyta</taxon>
        <taxon>Embryophyta</taxon>
        <taxon>Tracheophyta</taxon>
        <taxon>Spermatophyta</taxon>
        <taxon>Magnoliopsida</taxon>
        <taxon>Liliopsida</taxon>
        <taxon>Zingiberales</taxon>
        <taxon>Zingiberaceae</taxon>
        <taxon>Zingiber</taxon>
    </lineage>
</organism>
<evidence type="ECO:0000256" key="3">
    <source>
        <dbReference type="ARBA" id="ARBA00012483"/>
    </source>
</evidence>
<feature type="domain" description="RING-type" evidence="11">
    <location>
        <begin position="232"/>
        <end position="273"/>
    </location>
</feature>
<dbReference type="CDD" id="cd16667">
    <property type="entry name" value="RING-H2_RNF126-like"/>
    <property type="match status" value="1"/>
</dbReference>
<proteinExistence type="predicted"/>
<dbReference type="GO" id="GO:0061630">
    <property type="term" value="F:ubiquitin protein ligase activity"/>
    <property type="evidence" value="ECO:0007669"/>
    <property type="project" value="UniProtKB-EC"/>
</dbReference>
<evidence type="ECO:0000256" key="4">
    <source>
        <dbReference type="ARBA" id="ARBA00022679"/>
    </source>
</evidence>
<evidence type="ECO:0000313" key="13">
    <source>
        <dbReference type="Proteomes" id="UP000734854"/>
    </source>
</evidence>
<dbReference type="Pfam" id="PF14369">
    <property type="entry name" value="Zn_ribbon_19"/>
    <property type="match status" value="1"/>
</dbReference>
<feature type="compositionally biased region" description="Basic and acidic residues" evidence="10">
    <location>
        <begin position="160"/>
        <end position="169"/>
    </location>
</feature>
<feature type="compositionally biased region" description="Low complexity" evidence="10">
    <location>
        <begin position="123"/>
        <end position="134"/>
    </location>
</feature>
<evidence type="ECO:0000256" key="9">
    <source>
        <dbReference type="PROSITE-ProRule" id="PRU00175"/>
    </source>
</evidence>
<accession>A0A8J5GMM2</accession>
<keyword evidence="5" id="KW-0479">Metal-binding</keyword>
<evidence type="ECO:0000256" key="10">
    <source>
        <dbReference type="SAM" id="MobiDB-lite"/>
    </source>
</evidence>
<keyword evidence="13" id="KW-1185">Reference proteome</keyword>
<dbReference type="GO" id="GO:0008270">
    <property type="term" value="F:zinc ion binding"/>
    <property type="evidence" value="ECO:0007669"/>
    <property type="project" value="UniProtKB-KW"/>
</dbReference>
<evidence type="ECO:0000256" key="1">
    <source>
        <dbReference type="ARBA" id="ARBA00000900"/>
    </source>
</evidence>
<comment type="caution">
    <text evidence="12">The sequence shown here is derived from an EMBL/GenBank/DDBJ whole genome shotgun (WGS) entry which is preliminary data.</text>
</comment>
<dbReference type="InterPro" id="IPR001841">
    <property type="entry name" value="Znf_RING"/>
</dbReference>
<name>A0A8J5GMM2_ZINOF</name>
<dbReference type="FunFam" id="3.30.40.10:FF:000069">
    <property type="entry name" value="E3 ubiquitin-protein ligase RNF115"/>
    <property type="match status" value="1"/>
</dbReference>
<keyword evidence="7" id="KW-0833">Ubl conjugation pathway</keyword>
<reference evidence="12 13" key="1">
    <citation type="submission" date="2020-08" db="EMBL/GenBank/DDBJ databases">
        <title>Plant Genome Project.</title>
        <authorList>
            <person name="Zhang R.-G."/>
        </authorList>
    </citation>
    <scope>NUCLEOTIDE SEQUENCE [LARGE SCALE GENOMIC DNA]</scope>
    <source>
        <tissue evidence="12">Rhizome</tissue>
    </source>
</reference>
<evidence type="ECO:0000256" key="2">
    <source>
        <dbReference type="ARBA" id="ARBA00004906"/>
    </source>
</evidence>
<dbReference type="PROSITE" id="PS50089">
    <property type="entry name" value="ZF_RING_2"/>
    <property type="match status" value="1"/>
</dbReference>
<sequence length="381" mass="40468">MYLAGTRLNHSAKATLLFLLHQNNTSVVICSSSTLFPSSFYQIHENKITKATTKEEEIGTESGTAAMSFATVSPATIDSDAPLCSSVIYWCHECDMSVTLLPSQSPLICPDCSRSDFLEEMESTPTHLPSSSSAPSPPPQSLTDSDDDDDDDDAGSASDPDDRHRLPSSRADRVRLLIGRLSEGSGDGDDSLPLFPPPAPARSGPYPASVASIEALPIVCISGAHATSFPSCAVCKEDFVLHSSARRLPCSHLYHSDCIVPWLSLHNSCPICRAPLPSQSSGGAIYGDDDALSAALSGADDDTTVLTAALWQVRRQHRLSFPVQPAASAAMNAVLFQMEEVDDALVDSVETTSLEGRGTSIGSGTDGDNTIILPEIRENCL</sequence>
<evidence type="ECO:0000259" key="11">
    <source>
        <dbReference type="PROSITE" id="PS50089"/>
    </source>
</evidence>
<evidence type="ECO:0000256" key="5">
    <source>
        <dbReference type="ARBA" id="ARBA00022723"/>
    </source>
</evidence>
<dbReference type="SMART" id="SM00184">
    <property type="entry name" value="RING"/>
    <property type="match status" value="1"/>
</dbReference>
<feature type="region of interest" description="Disordered" evidence="10">
    <location>
        <begin position="120"/>
        <end position="169"/>
    </location>
</feature>
<dbReference type="AlphaFoldDB" id="A0A8J5GMM2"/>
<dbReference type="Gene3D" id="3.30.40.10">
    <property type="entry name" value="Zinc/RING finger domain, C3HC4 (zinc finger)"/>
    <property type="match status" value="1"/>
</dbReference>
<dbReference type="PANTHER" id="PTHR15710:SF230">
    <property type="entry name" value="OS08G0464400 PROTEIN"/>
    <property type="match status" value="1"/>
</dbReference>
<comment type="catalytic activity">
    <reaction evidence="1">
        <text>S-ubiquitinyl-[E2 ubiquitin-conjugating enzyme]-L-cysteine + [acceptor protein]-L-lysine = [E2 ubiquitin-conjugating enzyme]-L-cysteine + N(6)-ubiquitinyl-[acceptor protein]-L-lysine.</text>
        <dbReference type="EC" id="2.3.2.27"/>
    </reaction>
</comment>
<protein>
    <recommendedName>
        <fullName evidence="3">RING-type E3 ubiquitin transferase</fullName>
        <ecNumber evidence="3">2.3.2.27</ecNumber>
    </recommendedName>
</protein>
<feature type="region of interest" description="Disordered" evidence="10">
    <location>
        <begin position="182"/>
        <end position="203"/>
    </location>
</feature>
<dbReference type="InterPro" id="IPR039525">
    <property type="entry name" value="RNF126-like_zinc-ribbon"/>
</dbReference>
<dbReference type="SUPFAM" id="SSF57850">
    <property type="entry name" value="RING/U-box"/>
    <property type="match status" value="1"/>
</dbReference>
<dbReference type="GO" id="GO:0005737">
    <property type="term" value="C:cytoplasm"/>
    <property type="evidence" value="ECO:0007669"/>
    <property type="project" value="TreeGrafter"/>
</dbReference>